<gene>
    <name evidence="8" type="primary">araD</name>
    <name evidence="8" type="ORF">UQ68_06930</name>
</gene>
<comment type="caution">
    <text evidence="8">The sequence shown here is derived from an EMBL/GenBank/DDBJ whole genome shotgun (WGS) entry which is preliminary data.</text>
</comment>
<accession>A0ABR5E7Y1</accession>
<comment type="cofactor">
    <cofactor evidence="2">
        <name>Zn(2+)</name>
        <dbReference type="ChEBI" id="CHEBI:29105"/>
    </cofactor>
</comment>
<evidence type="ECO:0000259" key="7">
    <source>
        <dbReference type="SMART" id="SM01007"/>
    </source>
</evidence>
<evidence type="ECO:0000256" key="2">
    <source>
        <dbReference type="ARBA" id="ARBA00001947"/>
    </source>
</evidence>
<evidence type="ECO:0000256" key="1">
    <source>
        <dbReference type="ARBA" id="ARBA00001726"/>
    </source>
</evidence>
<dbReference type="InterPro" id="IPR050197">
    <property type="entry name" value="Aldolase_class_II_sugar_metab"/>
</dbReference>
<dbReference type="PANTHER" id="PTHR22789">
    <property type="entry name" value="FUCULOSE PHOSPHATE ALDOLASE"/>
    <property type="match status" value="1"/>
</dbReference>
<dbReference type="SMART" id="SM01007">
    <property type="entry name" value="Aldolase_II"/>
    <property type="match status" value="1"/>
</dbReference>
<dbReference type="SUPFAM" id="SSF53639">
    <property type="entry name" value="AraD/HMP-PK domain-like"/>
    <property type="match status" value="1"/>
</dbReference>
<keyword evidence="5" id="KW-0479">Metal-binding</keyword>
<reference evidence="8 9" key="1">
    <citation type="submission" date="2015-02" db="EMBL/GenBank/DDBJ databases">
        <title>Sequencing of Listeria spp. dairy environmental strains.</title>
        <authorList>
            <person name="Muhterem-Uyar M."/>
            <person name="Wagner M."/>
            <person name="Schmitz-Esser S."/>
            <person name="Stessl B."/>
        </authorList>
    </citation>
    <scope>NUCLEOTIDE SEQUENCE [LARGE SCALE GENOMIC DNA]</scope>
    <source>
        <strain evidence="8 9">7KSM</strain>
    </source>
</reference>
<keyword evidence="6" id="KW-0862">Zinc</keyword>
<evidence type="ECO:0000256" key="5">
    <source>
        <dbReference type="ARBA" id="ARBA00022723"/>
    </source>
</evidence>
<sequence length="233" mass="26179">MILGVEKIKILKREVFQASMVLVHQGLINSNWGNVSAIDRELEIIVIKPNGVAINQMSVDDMVMTDLDGKVLAGKWRPSSDILTHVVLYQNFKKVQSIAHSHSKCAVAFAQSGRDIPVYGTTHADMFYGPVPCTRQLTKLETERAYEVGSGKVIVETFKKRKLNENALQGVLVAGHGPYTWGVTVEEAVENSTILEEVSGMALHTEILLRDKERQEIPKWLQKKRYFRKYGAN</sequence>
<dbReference type="InterPro" id="IPR036409">
    <property type="entry name" value="Aldolase_II/adducin_N_sf"/>
</dbReference>
<dbReference type="Proteomes" id="UP000033536">
    <property type="component" value="Unassembled WGS sequence"/>
</dbReference>
<dbReference type="EC" id="5.1.3.4" evidence="4"/>
<dbReference type="PANTHER" id="PTHR22789:SF8">
    <property type="entry name" value="L-RIBULOSE-5-PHOSPHATE 4-EPIMERASE SGBE"/>
    <property type="match status" value="1"/>
</dbReference>
<evidence type="ECO:0000256" key="6">
    <source>
        <dbReference type="ARBA" id="ARBA00022833"/>
    </source>
</evidence>
<feature type="domain" description="Class II aldolase/adducin N-terminal" evidence="7">
    <location>
        <begin position="13"/>
        <end position="203"/>
    </location>
</feature>
<protein>
    <recommendedName>
        <fullName evidence="4">L-ribulose-5-phosphate 4-epimerase</fullName>
        <ecNumber evidence="4">5.1.3.4</ecNumber>
    </recommendedName>
</protein>
<dbReference type="NCBIfam" id="NF006047">
    <property type="entry name" value="PRK08193.1"/>
    <property type="match status" value="1"/>
</dbReference>
<name>A0ABR5E7Y1_LISSE</name>
<dbReference type="Gene3D" id="3.40.225.10">
    <property type="entry name" value="Class II aldolase/adducin N-terminal domain"/>
    <property type="match status" value="1"/>
</dbReference>
<dbReference type="RefSeq" id="WP_003745247.1">
    <property type="nucleotide sequence ID" value="NZ_JABXNQ010000050.1"/>
</dbReference>
<organism evidence="8 9">
    <name type="scientific">Listeria seeligeri</name>
    <dbReference type="NCBI Taxonomy" id="1640"/>
    <lineage>
        <taxon>Bacteria</taxon>
        <taxon>Bacillati</taxon>
        <taxon>Bacillota</taxon>
        <taxon>Bacilli</taxon>
        <taxon>Bacillales</taxon>
        <taxon>Listeriaceae</taxon>
        <taxon>Listeria</taxon>
    </lineage>
</organism>
<proteinExistence type="inferred from homology"/>
<comment type="catalytic activity">
    <reaction evidence="1">
        <text>L-ribulose 5-phosphate = D-xylulose 5-phosphate</text>
        <dbReference type="Rhea" id="RHEA:22368"/>
        <dbReference type="ChEBI" id="CHEBI:57737"/>
        <dbReference type="ChEBI" id="CHEBI:58226"/>
        <dbReference type="EC" id="5.1.3.4"/>
    </reaction>
</comment>
<dbReference type="Pfam" id="PF00596">
    <property type="entry name" value="Aldolase_II"/>
    <property type="match status" value="1"/>
</dbReference>
<comment type="similarity">
    <text evidence="3">Belongs to the aldolase class II family. AraD/FucA subfamily.</text>
</comment>
<dbReference type="GO" id="GO:0008742">
    <property type="term" value="F:L-ribulose-phosphate 4-epimerase activity"/>
    <property type="evidence" value="ECO:0007669"/>
    <property type="project" value="UniProtKB-EC"/>
</dbReference>
<dbReference type="EMBL" id="JYOM01000012">
    <property type="protein sequence ID" value="KKD46196.1"/>
    <property type="molecule type" value="Genomic_DNA"/>
</dbReference>
<evidence type="ECO:0000313" key="9">
    <source>
        <dbReference type="Proteomes" id="UP000033536"/>
    </source>
</evidence>
<evidence type="ECO:0000256" key="3">
    <source>
        <dbReference type="ARBA" id="ARBA00010037"/>
    </source>
</evidence>
<keyword evidence="9" id="KW-1185">Reference proteome</keyword>
<evidence type="ECO:0000256" key="4">
    <source>
        <dbReference type="ARBA" id="ARBA00013186"/>
    </source>
</evidence>
<dbReference type="InterPro" id="IPR001303">
    <property type="entry name" value="Aldolase_II/adducin_N"/>
</dbReference>
<evidence type="ECO:0000313" key="8">
    <source>
        <dbReference type="EMBL" id="KKD46196.1"/>
    </source>
</evidence>
<keyword evidence="8" id="KW-0413">Isomerase</keyword>